<evidence type="ECO:0000313" key="3">
    <source>
        <dbReference type="EMBL" id="KAJ8472434.1"/>
    </source>
</evidence>
<dbReference type="Gene3D" id="1.10.510.10">
    <property type="entry name" value="Transferase(Phosphotransferase) domain 1"/>
    <property type="match status" value="1"/>
</dbReference>
<dbReference type="Proteomes" id="UP001215151">
    <property type="component" value="Unassembled WGS sequence"/>
</dbReference>
<evidence type="ECO:0000259" key="2">
    <source>
        <dbReference type="Pfam" id="PF17667"/>
    </source>
</evidence>
<dbReference type="PANTHER" id="PTHR38248:SF2">
    <property type="entry name" value="FUNK1 11"/>
    <property type="match status" value="1"/>
</dbReference>
<protein>
    <recommendedName>
        <fullName evidence="2">Fungal-type protein kinase domain-containing protein</fullName>
    </recommendedName>
</protein>
<dbReference type="EMBL" id="JAPEVG010000259">
    <property type="protein sequence ID" value="KAJ8472434.1"/>
    <property type="molecule type" value="Genomic_DNA"/>
</dbReference>
<dbReference type="AlphaFoldDB" id="A0AAD7TQL2"/>
<feature type="region of interest" description="Disordered" evidence="1">
    <location>
        <begin position="451"/>
        <end position="533"/>
    </location>
</feature>
<reference evidence="3" key="1">
    <citation type="submission" date="2022-11" db="EMBL/GenBank/DDBJ databases">
        <title>Genome Sequence of Cubamyces cubensis.</title>
        <authorList>
            <person name="Buettner E."/>
        </authorList>
    </citation>
    <scope>NUCLEOTIDE SEQUENCE</scope>
    <source>
        <strain evidence="3">MPL-01</strain>
    </source>
</reference>
<comment type="caution">
    <text evidence="3">The sequence shown here is derived from an EMBL/GenBank/DDBJ whole genome shotgun (WGS) entry which is preliminary data.</text>
</comment>
<evidence type="ECO:0000313" key="4">
    <source>
        <dbReference type="Proteomes" id="UP001215151"/>
    </source>
</evidence>
<gene>
    <name evidence="3" type="ORF">ONZ51_g8506</name>
</gene>
<feature type="region of interest" description="Disordered" evidence="1">
    <location>
        <begin position="837"/>
        <end position="928"/>
    </location>
</feature>
<accession>A0AAD7TQL2</accession>
<organism evidence="3 4">
    <name type="scientific">Trametes cubensis</name>
    <dbReference type="NCBI Taxonomy" id="1111947"/>
    <lineage>
        <taxon>Eukaryota</taxon>
        <taxon>Fungi</taxon>
        <taxon>Dikarya</taxon>
        <taxon>Basidiomycota</taxon>
        <taxon>Agaricomycotina</taxon>
        <taxon>Agaricomycetes</taxon>
        <taxon>Polyporales</taxon>
        <taxon>Polyporaceae</taxon>
        <taxon>Trametes</taxon>
    </lineage>
</organism>
<dbReference type="PANTHER" id="PTHR38248">
    <property type="entry name" value="FUNK1 6"/>
    <property type="match status" value="1"/>
</dbReference>
<feature type="domain" description="Fungal-type protein kinase" evidence="2">
    <location>
        <begin position="196"/>
        <end position="671"/>
    </location>
</feature>
<proteinExistence type="predicted"/>
<dbReference type="GO" id="GO:0004672">
    <property type="term" value="F:protein kinase activity"/>
    <property type="evidence" value="ECO:0007669"/>
    <property type="project" value="InterPro"/>
</dbReference>
<dbReference type="InterPro" id="IPR008266">
    <property type="entry name" value="Tyr_kinase_AS"/>
</dbReference>
<dbReference type="SUPFAM" id="SSF56112">
    <property type="entry name" value="Protein kinase-like (PK-like)"/>
    <property type="match status" value="1"/>
</dbReference>
<dbReference type="InterPro" id="IPR040976">
    <property type="entry name" value="Pkinase_fungal"/>
</dbReference>
<feature type="compositionally biased region" description="Basic and acidic residues" evidence="1">
    <location>
        <begin position="522"/>
        <end position="533"/>
    </location>
</feature>
<dbReference type="PROSITE" id="PS00109">
    <property type="entry name" value="PROTEIN_KINASE_TYR"/>
    <property type="match status" value="1"/>
</dbReference>
<evidence type="ECO:0000256" key="1">
    <source>
        <dbReference type="SAM" id="MobiDB-lite"/>
    </source>
</evidence>
<feature type="compositionally biased region" description="Basic and acidic residues" evidence="1">
    <location>
        <begin position="844"/>
        <end position="862"/>
    </location>
</feature>
<dbReference type="Pfam" id="PF17667">
    <property type="entry name" value="Pkinase_fungal"/>
    <property type="match status" value="1"/>
</dbReference>
<feature type="compositionally biased region" description="Basic residues" evidence="1">
    <location>
        <begin position="457"/>
        <end position="472"/>
    </location>
</feature>
<feature type="region of interest" description="Disordered" evidence="1">
    <location>
        <begin position="1"/>
        <end position="44"/>
    </location>
</feature>
<feature type="compositionally biased region" description="Low complexity" evidence="1">
    <location>
        <begin position="473"/>
        <end position="500"/>
    </location>
</feature>
<name>A0AAD7TQL2_9APHY</name>
<dbReference type="InterPro" id="IPR011009">
    <property type="entry name" value="Kinase-like_dom_sf"/>
</dbReference>
<sequence>MVDVANQEAPHKDRAVVGTANQDTPHKDRTVVGTGPHTATARHSLRKPTLQEFRQRLIQEMTNRSVPLSLQDFLDTFLPVPHNQKPRRATATLVKKFSVLKDVKTKDWKEDDIAKTFVKVVNDAKLTPGLKLALSQHSYDANDASKQKVDAAFFPQASTPTDGKPHWAEQLVSVEFKKGETKNDPFEDNEKKAMDPDASSRKEVRSQIMGYAQKVFERQPRTHLFMLFVIGRQFRVLRWDRSGVVVTPLIDYVLHPDLLYDFLWRIGRASMAQLGLDPTAKLIKPGSDEYKKMDELAKEVATDLVAKRRVVVPHGDENNVFAYVREKFEKSLEEDWPRWKLSVPQKDGSMRYFLVGKPTFTTSSLVGRATQGYVAVDPLAKEPKKQLVWLKDAWRTFYNLVEAEGDVLEQLKKDGVPFIPTVVCHGDLPNQATVTPDIWEKNQKALEEELKRAAEKKPKRTSRKKPKRRRAARTPAVSVPAVAPPAASAGAAVPASAASGTKRRRDEVDDEQALLPPPHGVEGSKADDADDKCPLRRHRHYRIVVEEVGLPLEQFENGFHLVSVIHDCIIAHKHAAQAGVLHRDISGGNILIYPQIAEDPKSPGLQIVTMRGLLTDWELSKDIKVKGRARRARQPERTGTWQYMSIALINEPTKAVEISDELEAFFHVLLYYAVRYLKSNCTDVPAYMERYFEAYRIHDGRYRCGVLKTFTITCGELRISETEPSVILFNTPIDSVLCTILGWLKAYYDIHADEYIRVIKVDNPPDDDNTDSDDESGCDITCYDESIVADDEVDAPKRPAPKFYSEKTFKDARKICLHDHILALLAWCMNKDARAKLPPGQHWQKTDKVPDRYPDDSQKQLKEVPSGALGTHDDNDSNKRLKSNSGAAVPVQHPPPQTPPRKSYHSSIGIVDSGFASGSRPAAGSCPP</sequence>
<keyword evidence="4" id="KW-1185">Reference proteome</keyword>